<gene>
    <name evidence="2" type="ORF">NQ314_012682</name>
</gene>
<organism evidence="2 3">
    <name type="scientific">Rhamnusium bicolor</name>
    <dbReference type="NCBI Taxonomy" id="1586634"/>
    <lineage>
        <taxon>Eukaryota</taxon>
        <taxon>Metazoa</taxon>
        <taxon>Ecdysozoa</taxon>
        <taxon>Arthropoda</taxon>
        <taxon>Hexapoda</taxon>
        <taxon>Insecta</taxon>
        <taxon>Pterygota</taxon>
        <taxon>Neoptera</taxon>
        <taxon>Endopterygota</taxon>
        <taxon>Coleoptera</taxon>
        <taxon>Polyphaga</taxon>
        <taxon>Cucujiformia</taxon>
        <taxon>Chrysomeloidea</taxon>
        <taxon>Cerambycidae</taxon>
        <taxon>Lepturinae</taxon>
        <taxon>Rhagiini</taxon>
        <taxon>Rhamnusium</taxon>
    </lineage>
</organism>
<feature type="region of interest" description="Disordered" evidence="1">
    <location>
        <begin position="1"/>
        <end position="27"/>
    </location>
</feature>
<reference evidence="2" key="1">
    <citation type="journal article" date="2023" name="Insect Mol. Biol.">
        <title>Genome sequencing provides insights into the evolution of gene families encoding plant cell wall-degrading enzymes in longhorned beetles.</title>
        <authorList>
            <person name="Shin N.R."/>
            <person name="Okamura Y."/>
            <person name="Kirsch R."/>
            <person name="Pauchet Y."/>
        </authorList>
    </citation>
    <scope>NUCLEOTIDE SEQUENCE</scope>
    <source>
        <strain evidence="2">RBIC_L_NR</strain>
    </source>
</reference>
<evidence type="ECO:0000313" key="2">
    <source>
        <dbReference type="EMBL" id="KAJ8935705.1"/>
    </source>
</evidence>
<evidence type="ECO:0000256" key="1">
    <source>
        <dbReference type="SAM" id="MobiDB-lite"/>
    </source>
</evidence>
<dbReference type="PANTHER" id="PTHR33053">
    <property type="entry name" value="PROTEIN, PUTATIVE-RELATED"/>
    <property type="match status" value="1"/>
</dbReference>
<proteinExistence type="predicted"/>
<name>A0AAV8XAX4_9CUCU</name>
<sequence>MIKHNESDFNDNENDFRENDSESDSNETLDIDHNIALKNQLRQWVSSHNITRNFVNELLAMLHPRLPFLPLDCRTLMNTPRKTNIIKLNNNAIMSYFGIEGKLAAKLKHGLKNNVNVILLQINIDGLPLFKSSSTEIYPILGLCNDLVDNTPFTIAVYCGSGKPDPIDIFLKDFITEAKKFKCDGLVFQNYRYDFDIHFFICDTPARAYLRQTVGHTNKNSCEKCTIVGTYSNHRVNFAQNTFRAYDAKLDSDFVEPVKPFYIKDNSPLLELGIKLVAQFPLDPMHLIYLGVVKRLLVNYYFDGIAPFKLSQKIKQEIDILVLIIRDYITSDFARKCRSFKEIRRWKATVFRLFIMYTGPVLLFNAVNDSNYECFILLHCAIFILSNSDR</sequence>
<keyword evidence="3" id="KW-1185">Reference proteome</keyword>
<dbReference type="EMBL" id="JANEYF010003531">
    <property type="protein sequence ID" value="KAJ8935705.1"/>
    <property type="molecule type" value="Genomic_DNA"/>
</dbReference>
<dbReference type="AlphaFoldDB" id="A0AAV8XAX4"/>
<comment type="caution">
    <text evidence="2">The sequence shown here is derived from an EMBL/GenBank/DDBJ whole genome shotgun (WGS) entry which is preliminary data.</text>
</comment>
<dbReference type="Proteomes" id="UP001162156">
    <property type="component" value="Unassembled WGS sequence"/>
</dbReference>
<evidence type="ECO:0000313" key="3">
    <source>
        <dbReference type="Proteomes" id="UP001162156"/>
    </source>
</evidence>
<protein>
    <submittedName>
        <fullName evidence="2">Uncharacterized protein</fullName>
    </submittedName>
</protein>
<accession>A0AAV8XAX4</accession>
<dbReference type="PANTHER" id="PTHR33053:SF9">
    <property type="entry name" value="AGAP000105-PA"/>
    <property type="match status" value="1"/>
</dbReference>